<sequence length="68" mass="7663">MSWRSLDFVQKSLSSSRCTGSCSICMHSSSNHSGVSVASAFIIYILLLVALYYRRFGLVQTRHGFVHY</sequence>
<protein>
    <submittedName>
        <fullName evidence="2">Uncharacterized protein</fullName>
    </submittedName>
</protein>
<dbReference type="EMBL" id="EU962599">
    <property type="protein sequence ID" value="ACG34717.1"/>
    <property type="molecule type" value="mRNA"/>
</dbReference>
<name>B6TC84_MAIZE</name>
<keyword evidence="1" id="KW-0472">Membrane</keyword>
<proteinExistence type="evidence at transcript level"/>
<evidence type="ECO:0000313" key="2">
    <source>
        <dbReference type="EMBL" id="ACG34717.1"/>
    </source>
</evidence>
<keyword evidence="1" id="KW-1133">Transmembrane helix</keyword>
<organism evidence="2">
    <name type="scientific">Zea mays</name>
    <name type="common">Maize</name>
    <dbReference type="NCBI Taxonomy" id="4577"/>
    <lineage>
        <taxon>Eukaryota</taxon>
        <taxon>Viridiplantae</taxon>
        <taxon>Streptophyta</taxon>
        <taxon>Embryophyta</taxon>
        <taxon>Tracheophyta</taxon>
        <taxon>Spermatophyta</taxon>
        <taxon>Magnoliopsida</taxon>
        <taxon>Liliopsida</taxon>
        <taxon>Poales</taxon>
        <taxon>Poaceae</taxon>
        <taxon>PACMAD clade</taxon>
        <taxon>Panicoideae</taxon>
        <taxon>Andropogonodae</taxon>
        <taxon>Andropogoneae</taxon>
        <taxon>Tripsacinae</taxon>
        <taxon>Zea</taxon>
    </lineage>
</organism>
<accession>B6TC84</accession>
<dbReference type="AlphaFoldDB" id="B6TC84"/>
<reference evidence="2" key="1">
    <citation type="journal article" date="2009" name="Plant Mol. Biol.">
        <title>Insights into corn genes derived from large-scale cDNA sequencing.</title>
        <authorList>
            <person name="Alexandrov N.N."/>
            <person name="Brover V.V."/>
            <person name="Freidin S."/>
            <person name="Troukhan M.E."/>
            <person name="Tatarinova T.V."/>
            <person name="Zhang H."/>
            <person name="Swaller T.J."/>
            <person name="Lu Y.P."/>
            <person name="Bouck J."/>
            <person name="Flavell R.B."/>
            <person name="Feldmann K.A."/>
        </authorList>
    </citation>
    <scope>NUCLEOTIDE SEQUENCE</scope>
</reference>
<feature type="transmembrane region" description="Helical" evidence="1">
    <location>
        <begin position="35"/>
        <end position="53"/>
    </location>
</feature>
<evidence type="ECO:0000256" key="1">
    <source>
        <dbReference type="SAM" id="Phobius"/>
    </source>
</evidence>
<keyword evidence="1" id="KW-0812">Transmembrane</keyword>